<accession>A0A3B3ZW87</accession>
<feature type="transmembrane region" description="Helical" evidence="1">
    <location>
        <begin position="29"/>
        <end position="48"/>
    </location>
</feature>
<name>A0A3B3ZW87_9GOBI</name>
<evidence type="ECO:0000256" key="1">
    <source>
        <dbReference type="SAM" id="Phobius"/>
    </source>
</evidence>
<dbReference type="GO" id="GO:0043235">
    <property type="term" value="C:receptor complex"/>
    <property type="evidence" value="ECO:0007669"/>
    <property type="project" value="TreeGrafter"/>
</dbReference>
<reference evidence="2" key="2">
    <citation type="submission" date="2025-09" db="UniProtKB">
        <authorList>
            <consortium name="Ensembl"/>
        </authorList>
    </citation>
    <scope>IDENTIFICATION</scope>
</reference>
<keyword evidence="3" id="KW-1185">Reference proteome</keyword>
<dbReference type="AlphaFoldDB" id="A0A3B3ZW87"/>
<dbReference type="PANTHER" id="PTHR15573:SF0">
    <property type="entry name" value="G-PROTEIN COUPLED RECEPTOR 160-RELATED"/>
    <property type="match status" value="1"/>
</dbReference>
<dbReference type="GO" id="GO:0005886">
    <property type="term" value="C:plasma membrane"/>
    <property type="evidence" value="ECO:0007669"/>
    <property type="project" value="TreeGrafter"/>
</dbReference>
<dbReference type="Proteomes" id="UP000261520">
    <property type="component" value="Unplaced"/>
</dbReference>
<dbReference type="PANTHER" id="PTHR15573">
    <property type="entry name" value="G-PROTEIN COUPLED RECEPTOR 160-RELATED"/>
    <property type="match status" value="1"/>
</dbReference>
<feature type="transmembrane region" description="Helical" evidence="1">
    <location>
        <begin position="223"/>
        <end position="246"/>
    </location>
</feature>
<evidence type="ECO:0000313" key="2">
    <source>
        <dbReference type="Ensembl" id="ENSPMGP00000008689.1"/>
    </source>
</evidence>
<feature type="transmembrane region" description="Helical" evidence="1">
    <location>
        <begin position="55"/>
        <end position="80"/>
    </location>
</feature>
<keyword evidence="1" id="KW-0472">Membrane</keyword>
<sequence length="318" mass="36535">MEHFSSSMLAIMEQTDNMHDCYMDNTRQFILLMLFKVFLNGGALYLCCFKPLWSFFNICSISFALVDLSMTAFMTTTLWMDVQSSHVAMCYIMANFSAAYSALPVPVLCLGILDYYLEDTCAGRKYIRLTRNIVLVILMWLFAGCYALETANATLLSQTRNIRYVVCEIKESRTVGYFTVALTAVIEEIAEARIRDLKIDMTTEEDTKFPIKEFTMPRPPMHLSLLICFGVFWMPYLAVTTICVTLEFGIPAYISVNLLWVQCVNSLLEGVVFWLRSGTVGTYISQYENICLWQAYWDLSPKVTDFKQETIQLHTLLF</sequence>
<proteinExistence type="predicted"/>
<keyword evidence="1" id="KW-0812">Transmembrane</keyword>
<keyword evidence="1" id="KW-1133">Transmembrane helix</keyword>
<evidence type="ECO:0000313" key="3">
    <source>
        <dbReference type="Proteomes" id="UP000261520"/>
    </source>
</evidence>
<feature type="transmembrane region" description="Helical" evidence="1">
    <location>
        <begin position="92"/>
        <end position="117"/>
    </location>
</feature>
<protein>
    <submittedName>
        <fullName evidence="2">Uncharacterized protein</fullName>
    </submittedName>
</protein>
<feature type="transmembrane region" description="Helical" evidence="1">
    <location>
        <begin position="129"/>
        <end position="149"/>
    </location>
</feature>
<reference evidence="2" key="1">
    <citation type="submission" date="2025-08" db="UniProtKB">
        <authorList>
            <consortium name="Ensembl"/>
        </authorList>
    </citation>
    <scope>IDENTIFICATION</scope>
</reference>
<dbReference type="InterPro" id="IPR042353">
    <property type="entry name" value="GPR160"/>
</dbReference>
<dbReference type="Ensembl" id="ENSPMGT00000009245.1">
    <property type="protein sequence ID" value="ENSPMGP00000008689.1"/>
    <property type="gene ID" value="ENSPMGG00000007193.1"/>
</dbReference>
<organism evidence="2 3">
    <name type="scientific">Periophthalmus magnuspinnatus</name>
    <dbReference type="NCBI Taxonomy" id="409849"/>
    <lineage>
        <taxon>Eukaryota</taxon>
        <taxon>Metazoa</taxon>
        <taxon>Chordata</taxon>
        <taxon>Craniata</taxon>
        <taxon>Vertebrata</taxon>
        <taxon>Euteleostomi</taxon>
        <taxon>Actinopterygii</taxon>
        <taxon>Neopterygii</taxon>
        <taxon>Teleostei</taxon>
        <taxon>Neoteleostei</taxon>
        <taxon>Acanthomorphata</taxon>
        <taxon>Gobiaria</taxon>
        <taxon>Gobiiformes</taxon>
        <taxon>Gobioidei</taxon>
        <taxon>Gobiidae</taxon>
        <taxon>Oxudercinae</taxon>
        <taxon>Periophthalmus</taxon>
    </lineage>
</organism>